<keyword evidence="1" id="KW-0132">Cell division</keyword>
<proteinExistence type="inferred from homology"/>
<comment type="similarity">
    <text evidence="4">Belongs to the cyclin family.</text>
</comment>
<dbReference type="SUPFAM" id="SSF47954">
    <property type="entry name" value="Cyclin-like"/>
    <property type="match status" value="2"/>
</dbReference>
<feature type="domain" description="Cyclin-like" evidence="6">
    <location>
        <begin position="227"/>
        <end position="314"/>
    </location>
</feature>
<dbReference type="InterPro" id="IPR036915">
    <property type="entry name" value="Cyclin-like_sf"/>
</dbReference>
<dbReference type="SMART" id="SM01332">
    <property type="entry name" value="Cyclin_C"/>
    <property type="match status" value="1"/>
</dbReference>
<keyword evidence="3" id="KW-0131">Cell cycle</keyword>
<dbReference type="FunFam" id="1.10.472.10:FF:000001">
    <property type="entry name" value="G2/mitotic-specific cyclin"/>
    <property type="match status" value="1"/>
</dbReference>
<dbReference type="GO" id="GO:0051301">
    <property type="term" value="P:cell division"/>
    <property type="evidence" value="ECO:0007669"/>
    <property type="project" value="UniProtKB-KW"/>
</dbReference>
<dbReference type="InterPro" id="IPR039361">
    <property type="entry name" value="Cyclin"/>
</dbReference>
<feature type="domain" description="Cyclin-like" evidence="6">
    <location>
        <begin position="127"/>
        <end position="211"/>
    </location>
</feature>
<dbReference type="InterPro" id="IPR006671">
    <property type="entry name" value="Cyclin_N"/>
</dbReference>
<feature type="compositionally biased region" description="Basic and acidic residues" evidence="5">
    <location>
        <begin position="1"/>
        <end position="10"/>
    </location>
</feature>
<evidence type="ECO:0000259" key="6">
    <source>
        <dbReference type="SMART" id="SM00385"/>
    </source>
</evidence>
<reference evidence="8 9" key="1">
    <citation type="submission" date="2022-05" db="EMBL/GenBank/DDBJ databases">
        <title>A multi-omics perspective on studying reproductive biology in Daphnia sinensis.</title>
        <authorList>
            <person name="Jia J."/>
        </authorList>
    </citation>
    <scope>NUCLEOTIDE SEQUENCE [LARGE SCALE GENOMIC DNA]</scope>
    <source>
        <strain evidence="8 9">WSL</strain>
    </source>
</reference>
<dbReference type="EMBL" id="WJBH02000005">
    <property type="protein sequence ID" value="KAI9558281.1"/>
    <property type="molecule type" value="Genomic_DNA"/>
</dbReference>
<evidence type="ECO:0000259" key="7">
    <source>
        <dbReference type="SMART" id="SM01332"/>
    </source>
</evidence>
<dbReference type="InterPro" id="IPR004367">
    <property type="entry name" value="Cyclin_C-dom"/>
</dbReference>
<evidence type="ECO:0000313" key="9">
    <source>
        <dbReference type="Proteomes" id="UP000820818"/>
    </source>
</evidence>
<protein>
    <submittedName>
        <fullName evidence="8">G2/mitotic-specific cyclin B</fullName>
    </submittedName>
</protein>
<organism evidence="8 9">
    <name type="scientific">Daphnia sinensis</name>
    <dbReference type="NCBI Taxonomy" id="1820382"/>
    <lineage>
        <taxon>Eukaryota</taxon>
        <taxon>Metazoa</taxon>
        <taxon>Ecdysozoa</taxon>
        <taxon>Arthropoda</taxon>
        <taxon>Crustacea</taxon>
        <taxon>Branchiopoda</taxon>
        <taxon>Diplostraca</taxon>
        <taxon>Cladocera</taxon>
        <taxon>Anomopoda</taxon>
        <taxon>Daphniidae</taxon>
        <taxon>Daphnia</taxon>
        <taxon>Daphnia similis group</taxon>
    </lineage>
</organism>
<name>A0AAD5L8Y2_9CRUS</name>
<dbReference type="Proteomes" id="UP000820818">
    <property type="component" value="Linkage Group LG5"/>
</dbReference>
<keyword evidence="2 4" id="KW-0195">Cyclin</keyword>
<dbReference type="CDD" id="cd20537">
    <property type="entry name" value="CYCLIN_CCNO-like_rpt2"/>
    <property type="match status" value="1"/>
</dbReference>
<dbReference type="Pfam" id="PF00134">
    <property type="entry name" value="Cyclin_N"/>
    <property type="match status" value="1"/>
</dbReference>
<gene>
    <name evidence="8" type="ORF">GHT06_015034</name>
</gene>
<dbReference type="InterPro" id="IPR013763">
    <property type="entry name" value="Cyclin-like_dom"/>
</dbReference>
<evidence type="ECO:0000256" key="4">
    <source>
        <dbReference type="RuleBase" id="RU000383"/>
    </source>
</evidence>
<dbReference type="SMART" id="SM00385">
    <property type="entry name" value="CYCLIN"/>
    <property type="match status" value="2"/>
</dbReference>
<feature type="domain" description="Cyclin C-terminal" evidence="7">
    <location>
        <begin position="220"/>
        <end position="342"/>
    </location>
</feature>
<evidence type="ECO:0000256" key="2">
    <source>
        <dbReference type="ARBA" id="ARBA00023127"/>
    </source>
</evidence>
<dbReference type="Gene3D" id="1.10.472.10">
    <property type="entry name" value="Cyclin-like"/>
    <property type="match status" value="2"/>
</dbReference>
<comment type="caution">
    <text evidence="8">The sequence shown here is derived from an EMBL/GenBank/DDBJ whole genome shotgun (WGS) entry which is preliminary data.</text>
</comment>
<evidence type="ECO:0000256" key="5">
    <source>
        <dbReference type="SAM" id="MobiDB-lite"/>
    </source>
</evidence>
<dbReference type="AlphaFoldDB" id="A0AAD5L8Y2"/>
<keyword evidence="9" id="KW-1185">Reference proteome</keyword>
<accession>A0AAD5L8Y2</accession>
<sequence length="382" mass="42632">MNQTAEECRDPLPPPSTGHRLSLTDLFCTEPFPPPSPTSVSAAVAAAAAAASGLEGFRLTQSPRGLFISPTNPFYADLLPDESYLLAQPYLHDQFQWKHSLQPKYRVNDYLSCHPNVTSAMRSELISWLGKVNRQFGYDIETFLLAINFVDRFLSVTVVSADRLQLLGLAAILVAAKKEEVSPPEMEELVGLSGHSYPAQLIRDMEICLLKKLDFHLCPPTASYFFEYYMTFTREHNADIRGVREVFHQLLENSLVHYELIHYPPSTVAAAALCLAQRFLPTLLPVEPIYWLVELYSGSTELADIQRCFVDMSLWHHTWRQQSICWARIASAAAAAAVQTSSVASSTPFPSLIGDLFSPMPGDPFGNIDFCKQFANFSIAPH</sequence>
<evidence type="ECO:0000256" key="1">
    <source>
        <dbReference type="ARBA" id="ARBA00022618"/>
    </source>
</evidence>
<evidence type="ECO:0000256" key="3">
    <source>
        <dbReference type="ARBA" id="ARBA00023306"/>
    </source>
</evidence>
<evidence type="ECO:0000313" key="8">
    <source>
        <dbReference type="EMBL" id="KAI9558281.1"/>
    </source>
</evidence>
<feature type="region of interest" description="Disordered" evidence="5">
    <location>
        <begin position="1"/>
        <end position="20"/>
    </location>
</feature>
<dbReference type="Pfam" id="PF02984">
    <property type="entry name" value="Cyclin_C"/>
    <property type="match status" value="1"/>
</dbReference>
<dbReference type="PANTHER" id="PTHR10177">
    <property type="entry name" value="CYCLINS"/>
    <property type="match status" value="1"/>
</dbReference>